<reference evidence="1 2" key="1">
    <citation type="submission" date="2023-10" db="EMBL/GenBank/DDBJ databases">
        <title>Development of a sustainable strategy for remediation of hydrocarbon-contaminated territories based on the waste exchange concept.</title>
        <authorList>
            <person name="Krivoruchko A."/>
        </authorList>
    </citation>
    <scope>NUCLEOTIDE SEQUENCE [LARGE SCALE GENOMIC DNA]</scope>
    <source>
        <strain evidence="1 2">IEGM 1266</strain>
    </source>
</reference>
<keyword evidence="1" id="KW-0489">Methyltransferase</keyword>
<proteinExistence type="predicted"/>
<dbReference type="EMBL" id="JAWLKI010000012">
    <property type="protein sequence ID" value="MDV6308087.1"/>
    <property type="molecule type" value="Genomic_DNA"/>
</dbReference>
<sequence length="407" mass="46557">MTSTETARYSNLRSARSMKNDEFYTQWADIEREMNAYLDYDPDVFRDKIILLPCDDPEWSNFAKFFALHFHDFGLKKLIATSYAPDSNPGLPSYQPTLFEIESPQFDQVKTRTNGKLFVLDRDVNGDGIIDIDDLQWQYLEGDGDFRSAEVTALRDEADIVITNPPFSLFRTFLAWILDGKKKFAVIGNGNATTYKEVFPLIRENQMWKGATANNSDMVFGVPKGAPIKPSDREKAERLGYPSDEKFDYTRLGNSCWFTNIEHGRRHEPLDLMTAADNTKFSKHKEVRGIGYRTYDNYDAIEVPFTDAIPSDYNGVMGVPISFLDRFNPEQFEIVGIAKAPLGQPSRIYPKQTQIDKNGVRSQVTKLNDGPVIKVDEPPADKTYYEIDGEYFVQLYARILIRRKADA</sequence>
<protein>
    <submittedName>
        <fullName evidence="1">Adenine-specific methyltransferase EcoRI family protein</fullName>
    </submittedName>
</protein>
<keyword evidence="1" id="KW-0808">Transferase</keyword>
<organism evidence="1 2">
    <name type="scientific">Gordonia amicalis</name>
    <dbReference type="NCBI Taxonomy" id="89053"/>
    <lineage>
        <taxon>Bacteria</taxon>
        <taxon>Bacillati</taxon>
        <taxon>Actinomycetota</taxon>
        <taxon>Actinomycetes</taxon>
        <taxon>Mycobacteriales</taxon>
        <taxon>Gordoniaceae</taxon>
        <taxon>Gordonia</taxon>
    </lineage>
</organism>
<gene>
    <name evidence="1" type="ORF">R3P94_12275</name>
</gene>
<name>A0ABU4DFR8_9ACTN</name>
<dbReference type="RefSeq" id="WP_317505402.1">
    <property type="nucleotide sequence ID" value="NZ_JAWLKI010000012.1"/>
</dbReference>
<keyword evidence="2" id="KW-1185">Reference proteome</keyword>
<dbReference type="GO" id="GO:0032259">
    <property type="term" value="P:methylation"/>
    <property type="evidence" value="ECO:0007669"/>
    <property type="project" value="UniProtKB-KW"/>
</dbReference>
<dbReference type="InterPro" id="IPR018247">
    <property type="entry name" value="EF_Hand_1_Ca_BS"/>
</dbReference>
<dbReference type="GO" id="GO:0008168">
    <property type="term" value="F:methyltransferase activity"/>
    <property type="evidence" value="ECO:0007669"/>
    <property type="project" value="UniProtKB-KW"/>
</dbReference>
<dbReference type="InterPro" id="IPR025247">
    <property type="entry name" value="EcoRI-like_methylase"/>
</dbReference>
<evidence type="ECO:0000313" key="2">
    <source>
        <dbReference type="Proteomes" id="UP001185779"/>
    </source>
</evidence>
<evidence type="ECO:0000313" key="1">
    <source>
        <dbReference type="EMBL" id="MDV6308087.1"/>
    </source>
</evidence>
<dbReference type="PROSITE" id="PS00018">
    <property type="entry name" value="EF_HAND_1"/>
    <property type="match status" value="1"/>
</dbReference>
<dbReference type="Pfam" id="PF13651">
    <property type="entry name" value="EcoRI_methylase"/>
    <property type="match status" value="1"/>
</dbReference>
<accession>A0ABU4DFR8</accession>
<comment type="caution">
    <text evidence="1">The sequence shown here is derived from an EMBL/GenBank/DDBJ whole genome shotgun (WGS) entry which is preliminary data.</text>
</comment>
<dbReference type="Proteomes" id="UP001185779">
    <property type="component" value="Unassembled WGS sequence"/>
</dbReference>